<evidence type="ECO:0000256" key="2">
    <source>
        <dbReference type="ARBA" id="ARBA00022803"/>
    </source>
</evidence>
<dbReference type="GO" id="GO:0006401">
    <property type="term" value="P:RNA catabolic process"/>
    <property type="evidence" value="ECO:0007669"/>
    <property type="project" value="InterPro"/>
</dbReference>
<dbReference type="RefSeq" id="XP_013016708.1">
    <property type="nucleotide sequence ID" value="XM_013161254.1"/>
</dbReference>
<dbReference type="HOGENOM" id="CLU_001688_1_0_1"/>
<keyword evidence="1" id="KW-0677">Repeat</keyword>
<dbReference type="PROSITE" id="PS50005">
    <property type="entry name" value="TPR"/>
    <property type="match status" value="4"/>
</dbReference>
<dbReference type="eggNOG" id="KOG1127">
    <property type="taxonomic scope" value="Eukaryota"/>
</dbReference>
<dbReference type="Pfam" id="PF13181">
    <property type="entry name" value="TPR_8"/>
    <property type="match status" value="3"/>
</dbReference>
<dbReference type="InterPro" id="IPR011990">
    <property type="entry name" value="TPR-like_helical_dom_sf"/>
</dbReference>
<dbReference type="InterPro" id="IPR019734">
    <property type="entry name" value="TPR_rpt"/>
</dbReference>
<dbReference type="PANTHER" id="PTHR15704">
    <property type="entry name" value="SUPERKILLER 3 PROTEIN-RELATED"/>
    <property type="match status" value="1"/>
</dbReference>
<sequence>MPLKLPPNYQRAIAMAKPALKAAREALSTKDYEETITQCEKALSFDSENYNAYVFLGVAYSSLNKEPEAKKAYQNAIELDDKPLLAWQGLWNLQEKLKDIQGLHQSTEVLAYKFMEANESEKCLNFVNKYLSLVREQGSKADQMKALTLLTPSQGELYQYLEGRIEPVQSLYMQMADLQESLDNDYSQREINKRKNRLGARLDQVVRDVEKEIMDNSPIENIYMEIINWSQDDEVRRLTETKLLYMYLKRLYASDSQGKAIWKNKVWELVQGMVTLHIPEPTAWTIYLEWQDHSNIDQLNPNEVEEFCTLFSENPLSKALVAIQNSDYWMETHPPKEKEPENSLSKQNDSHNEDEPNESLLPQDQVLSILSQSYQECPQSLLITEVYTQYCVYLKEYSDAVQLSLSALNTLKKTESDTGLQYQELPYLFSLFLAIGYSYYEVPRYILQAEELYKKVLAHVPNNYSALIGLAGVQMENEQYSDAAQTLENVLRENPEDPCLSQLSWCYYMLGDLDKAMEQVQTCLQILQGNTKNKPALAEAYYRFGIYTTKSKIENYEEKSFAAFVSSLRCEPNFASTYTELGYYYRNVHDISRAMKCFQKAFELEASQTDAAEELAKMFAEAEEWELVEVISRRVLSTSQNDLKRKRKFNWHHKSLGVFQLHSKNFQNAIVHFQAALRIFPKDTHCWSGLGEAYARSGRYISALKAFNRASALDPNDWYTRYFIGSIQKDMGDFENAMETLSSVLQGRPSEICVLLCLAETSLRLSKYYIHHGYYQRSALASQKTIEVCCTVLNMDINIYSSWKMLGDACIIFSKLGNYHADFPAKNVSDLLLSTDSMNLASNGRQIDNMIYFPDLENNDPSYMISCGCTCFSILLSLSAEDKLLLPASWYNTGVSYYTLFNSGKNKLYLGVAIDCLKQAIKLEPKNNNFWCMLGVLLSNSSSIRAAQHCFIQALQINERDIDVWVNYGALCLQILDIECADNAFTRSISIDPDNSRAWLGYAYCSISTGDHEKTVQALQHAFEISGGNIRDVNYWYASAMLNVANSSKGKDVLKLWNAVYAIKRYLSELPNDAYANFIKSSLLEHLEEPNDSTETARVLCQLLEKEYDATESVGALEKYVDAKGQLARLCLRLNKFEESSEHASVALDLINEEDNSAKQVSVGLNLTCGLAAYFLGNLEQSLQHFEKSLELGESHPDVVVLVAKVLWALGSETGKQAAREQLLSVTEQHPEHIDSLVCLGAIGVADNDTAMMAAIQEALLNLNKDKISNPETLSVVEKLLAMLTMAYDPKELQALLLQQLYIHPDAATTWSLLIEQRYTSPAIATAFAHTLYTHPFEPADLAVAYRHQKTNAYGRSAFNKLAITHPLNHLSFFAKHVHDGFFFKKIHRPHQASRKK</sequence>
<dbReference type="InterPro" id="IPR040962">
    <property type="entry name" value="TPR_22"/>
</dbReference>
<evidence type="ECO:0000256" key="4">
    <source>
        <dbReference type="SAM" id="MobiDB-lite"/>
    </source>
</evidence>
<evidence type="ECO:0000256" key="1">
    <source>
        <dbReference type="ARBA" id="ARBA00022737"/>
    </source>
</evidence>
<feature type="region of interest" description="Disordered" evidence="4">
    <location>
        <begin position="331"/>
        <end position="358"/>
    </location>
</feature>
<accession>S9Q009</accession>
<evidence type="ECO:0000256" key="3">
    <source>
        <dbReference type="PROSITE-ProRule" id="PRU00339"/>
    </source>
</evidence>
<name>S9Q009_SCHOY</name>
<feature type="repeat" description="TPR" evidence="3">
    <location>
        <begin position="575"/>
        <end position="608"/>
    </location>
</feature>
<proteinExistence type="predicted"/>
<feature type="repeat" description="TPR" evidence="3">
    <location>
        <begin position="684"/>
        <end position="717"/>
    </location>
</feature>
<gene>
    <name evidence="5" type="ORF">SOCG_02764</name>
</gene>
<dbReference type="SUPFAM" id="SSF48452">
    <property type="entry name" value="TPR-like"/>
    <property type="match status" value="4"/>
</dbReference>
<protein>
    <submittedName>
        <fullName evidence="5">Ski complex TPR repeat subunit Ski3</fullName>
    </submittedName>
</protein>
<dbReference type="EMBL" id="KE503206">
    <property type="protein sequence ID" value="EPX73542.1"/>
    <property type="molecule type" value="Genomic_DNA"/>
</dbReference>
<dbReference type="VEuPathDB" id="FungiDB:SOCG_02764"/>
<feature type="repeat" description="TPR" evidence="3">
    <location>
        <begin position="962"/>
        <end position="995"/>
    </location>
</feature>
<dbReference type="InterPro" id="IPR039226">
    <property type="entry name" value="Ski3/TTC37"/>
</dbReference>
<dbReference type="SMART" id="SM00028">
    <property type="entry name" value="TPR"/>
    <property type="match status" value="15"/>
</dbReference>
<dbReference type="Pfam" id="PF18833">
    <property type="entry name" value="TPR_22"/>
    <property type="match status" value="1"/>
</dbReference>
<dbReference type="GeneID" id="25031738"/>
<dbReference type="GO" id="GO:0055087">
    <property type="term" value="C:Ski complex"/>
    <property type="evidence" value="ECO:0007669"/>
    <property type="project" value="InterPro"/>
</dbReference>
<dbReference type="Pfam" id="PF14559">
    <property type="entry name" value="TPR_19"/>
    <property type="match status" value="2"/>
</dbReference>
<dbReference type="PANTHER" id="PTHR15704:SF7">
    <property type="entry name" value="SUPERKILLER COMPLEX PROTEIN 3"/>
    <property type="match status" value="1"/>
</dbReference>
<dbReference type="Gene3D" id="1.25.40.10">
    <property type="entry name" value="Tetratricopeptide repeat domain"/>
    <property type="match status" value="6"/>
</dbReference>
<keyword evidence="6" id="KW-1185">Reference proteome</keyword>
<keyword evidence="2 3" id="KW-0802">TPR repeat</keyword>
<dbReference type="OMA" id="CQWELDP"/>
<reference evidence="5 6" key="1">
    <citation type="journal article" date="2011" name="Science">
        <title>Comparative functional genomics of the fission yeasts.</title>
        <authorList>
            <person name="Rhind N."/>
            <person name="Chen Z."/>
            <person name="Yassour M."/>
            <person name="Thompson D.A."/>
            <person name="Haas B.J."/>
            <person name="Habib N."/>
            <person name="Wapinski I."/>
            <person name="Roy S."/>
            <person name="Lin M.F."/>
            <person name="Heiman D.I."/>
            <person name="Young S.K."/>
            <person name="Furuya K."/>
            <person name="Guo Y."/>
            <person name="Pidoux A."/>
            <person name="Chen H.M."/>
            <person name="Robbertse B."/>
            <person name="Goldberg J.M."/>
            <person name="Aoki K."/>
            <person name="Bayne E.H."/>
            <person name="Berlin A.M."/>
            <person name="Desjardins C.A."/>
            <person name="Dobbs E."/>
            <person name="Dukaj L."/>
            <person name="Fan L."/>
            <person name="FitzGerald M.G."/>
            <person name="French C."/>
            <person name="Gujja S."/>
            <person name="Hansen K."/>
            <person name="Keifenheim D."/>
            <person name="Levin J.Z."/>
            <person name="Mosher R.A."/>
            <person name="Mueller C.A."/>
            <person name="Pfiffner J."/>
            <person name="Priest M."/>
            <person name="Russ C."/>
            <person name="Smialowska A."/>
            <person name="Swoboda P."/>
            <person name="Sykes S.M."/>
            <person name="Vaughn M."/>
            <person name="Vengrova S."/>
            <person name="Yoder R."/>
            <person name="Zeng Q."/>
            <person name="Allshire R."/>
            <person name="Baulcombe D."/>
            <person name="Birren B.W."/>
            <person name="Brown W."/>
            <person name="Ekwall K."/>
            <person name="Kellis M."/>
            <person name="Leatherwood J."/>
            <person name="Levin H."/>
            <person name="Margalit H."/>
            <person name="Martienssen R."/>
            <person name="Nieduszynski C.A."/>
            <person name="Spatafora J.W."/>
            <person name="Friedman N."/>
            <person name="Dalgaard J.Z."/>
            <person name="Baumann P."/>
            <person name="Niki H."/>
            <person name="Regev A."/>
            <person name="Nusbaum C."/>
        </authorList>
    </citation>
    <scope>NUCLEOTIDE SEQUENCE [LARGE SCALE GENOMIC DNA]</scope>
    <source>
        <strain evidence="6">yFS286</strain>
    </source>
</reference>
<dbReference type="OrthoDB" id="421075at2759"/>
<feature type="repeat" description="TPR" evidence="3">
    <location>
        <begin position="50"/>
        <end position="83"/>
    </location>
</feature>
<evidence type="ECO:0000313" key="6">
    <source>
        <dbReference type="Proteomes" id="UP000016088"/>
    </source>
</evidence>
<evidence type="ECO:0000313" key="5">
    <source>
        <dbReference type="EMBL" id="EPX73542.1"/>
    </source>
</evidence>
<organism evidence="5 6">
    <name type="scientific">Schizosaccharomyces octosporus (strain yFS286)</name>
    <name type="common">Fission yeast</name>
    <name type="synonym">Octosporomyces octosporus</name>
    <dbReference type="NCBI Taxonomy" id="483514"/>
    <lineage>
        <taxon>Eukaryota</taxon>
        <taxon>Fungi</taxon>
        <taxon>Dikarya</taxon>
        <taxon>Ascomycota</taxon>
        <taxon>Taphrinomycotina</taxon>
        <taxon>Schizosaccharomycetes</taxon>
        <taxon>Schizosaccharomycetales</taxon>
        <taxon>Schizosaccharomycetaceae</taxon>
        <taxon>Schizosaccharomyces</taxon>
    </lineage>
</organism>
<dbReference type="Proteomes" id="UP000016088">
    <property type="component" value="Unassembled WGS sequence"/>
</dbReference>